<name>A0A4S3M0C2_9FLAO</name>
<gene>
    <name evidence="2" type="ORF">E7Z59_08135</name>
</gene>
<dbReference type="RefSeq" id="WP_136335823.1">
    <property type="nucleotide sequence ID" value="NZ_QXMP01000008.1"/>
</dbReference>
<keyword evidence="3" id="KW-1185">Reference proteome</keyword>
<dbReference type="PANTHER" id="PTHR34585:SF22">
    <property type="entry name" value="HELIX-TURN-HELIX DOMAIN-CONTAINING PROTEIN"/>
    <property type="match status" value="1"/>
</dbReference>
<dbReference type="AlphaFoldDB" id="A0A4S3M0C2"/>
<dbReference type="OrthoDB" id="1524679at2"/>
<comment type="caution">
    <text evidence="2">The sequence shown here is derived from an EMBL/GenBank/DDBJ whole genome shotgun (WGS) entry which is preliminary data.</text>
</comment>
<organism evidence="2 3">
    <name type="scientific">Robertkochia marina</name>
    <dbReference type="NCBI Taxonomy" id="1227945"/>
    <lineage>
        <taxon>Bacteria</taxon>
        <taxon>Pseudomonadati</taxon>
        <taxon>Bacteroidota</taxon>
        <taxon>Flavobacteriia</taxon>
        <taxon>Flavobacteriales</taxon>
        <taxon>Flavobacteriaceae</taxon>
        <taxon>Robertkochia</taxon>
    </lineage>
</organism>
<evidence type="ECO:0000313" key="3">
    <source>
        <dbReference type="Proteomes" id="UP000305939"/>
    </source>
</evidence>
<accession>A0A4S3M0C2</accession>
<dbReference type="PANTHER" id="PTHR34585">
    <property type="match status" value="1"/>
</dbReference>
<evidence type="ECO:0000313" key="2">
    <source>
        <dbReference type="EMBL" id="THD67618.1"/>
    </source>
</evidence>
<dbReference type="Proteomes" id="UP000305939">
    <property type="component" value="Unassembled WGS sequence"/>
</dbReference>
<protein>
    <submittedName>
        <fullName evidence="2">DNA-binding protein</fullName>
    </submittedName>
</protein>
<dbReference type="InterPro" id="IPR009061">
    <property type="entry name" value="DNA-bd_dom_put_sf"/>
</dbReference>
<dbReference type="SUPFAM" id="SSF46955">
    <property type="entry name" value="Putative DNA-binding domain"/>
    <property type="match status" value="1"/>
</dbReference>
<keyword evidence="2" id="KW-0238">DNA-binding</keyword>
<sequence length="90" mass="10469">MTLDVITKADLEKFKEELFEKLELLIRNHFNHNNKRWMKSAEVMQLMKISPGTLQSLRVKGEIPYTKLGGSIYYDALKITEILEGKELEA</sequence>
<proteinExistence type="predicted"/>
<evidence type="ECO:0000259" key="1">
    <source>
        <dbReference type="Pfam" id="PF12728"/>
    </source>
</evidence>
<dbReference type="EMBL" id="SSMC01000002">
    <property type="protein sequence ID" value="THD67618.1"/>
    <property type="molecule type" value="Genomic_DNA"/>
</dbReference>
<dbReference type="GO" id="GO:0003677">
    <property type="term" value="F:DNA binding"/>
    <property type="evidence" value="ECO:0007669"/>
    <property type="project" value="UniProtKB-KW"/>
</dbReference>
<reference evidence="2 3" key="1">
    <citation type="submission" date="2019-04" db="EMBL/GenBank/DDBJ databases">
        <title>Draft genome sequence of Robertkochia marina CC-AMO-30D.</title>
        <authorList>
            <person name="Hameed A."/>
            <person name="Lin S.-Y."/>
            <person name="Shahina M."/>
            <person name="Lai W.-A."/>
            <person name="Young C.-C."/>
        </authorList>
    </citation>
    <scope>NUCLEOTIDE SEQUENCE [LARGE SCALE GENOMIC DNA]</scope>
    <source>
        <strain evidence="2 3">CC-AMO-30D</strain>
    </source>
</reference>
<dbReference type="InterPro" id="IPR041657">
    <property type="entry name" value="HTH_17"/>
</dbReference>
<feature type="domain" description="Helix-turn-helix" evidence="1">
    <location>
        <begin position="37"/>
        <end position="76"/>
    </location>
</feature>
<dbReference type="Pfam" id="PF12728">
    <property type="entry name" value="HTH_17"/>
    <property type="match status" value="1"/>
</dbReference>